<evidence type="ECO:0000313" key="10">
    <source>
        <dbReference type="Proteomes" id="UP000178759"/>
    </source>
</evidence>
<dbReference type="SUPFAM" id="SSF53244">
    <property type="entry name" value="MurD-like peptide ligases, peptide-binding domain"/>
    <property type="match status" value="1"/>
</dbReference>
<evidence type="ECO:0000256" key="2">
    <source>
        <dbReference type="ARBA" id="ARBA00004752"/>
    </source>
</evidence>
<dbReference type="SUPFAM" id="SSF53623">
    <property type="entry name" value="MurD-like peptide ligases, catalytic domain"/>
    <property type="match status" value="1"/>
</dbReference>
<comment type="catalytic activity">
    <reaction evidence="7">
        <text>UDP-N-acetyl-alpha-D-muramoyl-L-alanine + D-glutamate + ATP = UDP-N-acetyl-alpha-D-muramoyl-L-alanyl-D-glutamate + ADP + phosphate + H(+)</text>
        <dbReference type="Rhea" id="RHEA:16429"/>
        <dbReference type="ChEBI" id="CHEBI:15378"/>
        <dbReference type="ChEBI" id="CHEBI:29986"/>
        <dbReference type="ChEBI" id="CHEBI:30616"/>
        <dbReference type="ChEBI" id="CHEBI:43474"/>
        <dbReference type="ChEBI" id="CHEBI:83898"/>
        <dbReference type="ChEBI" id="CHEBI:83900"/>
        <dbReference type="ChEBI" id="CHEBI:456216"/>
        <dbReference type="EC" id="6.3.2.9"/>
    </reaction>
</comment>
<feature type="domain" description="Mur ligase central" evidence="8">
    <location>
        <begin position="96"/>
        <end position="227"/>
    </location>
</feature>
<evidence type="ECO:0000256" key="1">
    <source>
        <dbReference type="ARBA" id="ARBA00004496"/>
    </source>
</evidence>
<keyword evidence="3 7" id="KW-0963">Cytoplasm</keyword>
<dbReference type="GO" id="GO:0071555">
    <property type="term" value="P:cell wall organization"/>
    <property type="evidence" value="ECO:0007669"/>
    <property type="project" value="UniProtKB-KW"/>
</dbReference>
<dbReference type="Gene3D" id="3.40.1190.10">
    <property type="entry name" value="Mur-like, catalytic domain"/>
    <property type="match status" value="1"/>
</dbReference>
<comment type="function">
    <text evidence="7">Cell wall formation. Catalyzes the addition of glutamate to the nucleotide precursor UDP-N-acetylmuramoyl-L-alanine (UMA).</text>
</comment>
<evidence type="ECO:0000256" key="3">
    <source>
        <dbReference type="ARBA" id="ARBA00022490"/>
    </source>
</evidence>
<organism evidence="9 10">
    <name type="scientific">Candidatus Gottesmanbacteria bacterium RIFCSPLOWO2_01_FULL_43_11b</name>
    <dbReference type="NCBI Taxonomy" id="1798392"/>
    <lineage>
        <taxon>Bacteria</taxon>
        <taxon>Candidatus Gottesmaniibacteriota</taxon>
    </lineage>
</organism>
<keyword evidence="5 7" id="KW-0547">Nucleotide-binding</keyword>
<dbReference type="InterPro" id="IPR005762">
    <property type="entry name" value="MurD"/>
</dbReference>
<keyword evidence="7" id="KW-0131">Cell cycle</keyword>
<comment type="pathway">
    <text evidence="2 7">Cell wall biogenesis; peptidoglycan biosynthesis.</text>
</comment>
<keyword evidence="7" id="KW-0961">Cell wall biogenesis/degradation</keyword>
<keyword evidence="4 7" id="KW-0436">Ligase</keyword>
<dbReference type="InterPro" id="IPR036565">
    <property type="entry name" value="Mur-like_cat_sf"/>
</dbReference>
<feature type="binding site" evidence="7">
    <location>
        <begin position="98"/>
        <end position="104"/>
    </location>
    <ligand>
        <name>ATP</name>
        <dbReference type="ChEBI" id="CHEBI:30616"/>
    </ligand>
</feature>
<evidence type="ECO:0000256" key="6">
    <source>
        <dbReference type="ARBA" id="ARBA00022840"/>
    </source>
</evidence>
<dbReference type="EMBL" id="MFJV01000001">
    <property type="protein sequence ID" value="OGG24069.1"/>
    <property type="molecule type" value="Genomic_DNA"/>
</dbReference>
<reference evidence="9 10" key="1">
    <citation type="journal article" date="2016" name="Nat. Commun.">
        <title>Thousands of microbial genomes shed light on interconnected biogeochemical processes in an aquifer system.</title>
        <authorList>
            <person name="Anantharaman K."/>
            <person name="Brown C.T."/>
            <person name="Hug L.A."/>
            <person name="Sharon I."/>
            <person name="Castelle C.J."/>
            <person name="Probst A.J."/>
            <person name="Thomas B.C."/>
            <person name="Singh A."/>
            <person name="Wilkins M.J."/>
            <person name="Karaoz U."/>
            <person name="Brodie E.L."/>
            <person name="Williams K.H."/>
            <person name="Hubbard S.S."/>
            <person name="Banfield J.F."/>
        </authorList>
    </citation>
    <scope>NUCLEOTIDE SEQUENCE [LARGE SCALE GENOMIC DNA]</scope>
</reference>
<evidence type="ECO:0000256" key="5">
    <source>
        <dbReference type="ARBA" id="ARBA00022741"/>
    </source>
</evidence>
<dbReference type="GO" id="GO:0008764">
    <property type="term" value="F:UDP-N-acetylmuramoylalanine-D-glutamate ligase activity"/>
    <property type="evidence" value="ECO:0007669"/>
    <property type="project" value="UniProtKB-UniRule"/>
</dbReference>
<sequence length="401" mass="45193">MNEIRGKKILILGFGREGQSVKRFLAAHYPNIIINTADQKDGKDYLKHLNEYDTVIRSPGIPSRLQELVDYKKNSGWITTATNIFFSQRKGITMGVTGTKGKSTTASLTAHILKQKFSDVRLVGNIGSPMLDHLDGVTNKTIFVIELSSHQLEDIRYSPHIAILLPIVPEHLDYYASYDAYVRAKTNIIRFQTKKDVVIFHSTVKKIAETSLGKEIPIVDSKFSAPTLRGNTTNIQAAVTVAKYFDISGDTIKKSLGTFHPLPHRLEFVGEYKKIRFFNDSLATIPEATIHALRALGSDVETLIAGGFDRGLDYTILRDYLNKHPVKTLILFPDTGEKIGRDVSIQKFFVRSMEEAVKLAYKHTPKNKICLLSPASASFNLFKDYEDRGNQFKDWVRKLAR</sequence>
<dbReference type="InterPro" id="IPR036615">
    <property type="entry name" value="Mur_ligase_C_dom_sf"/>
</dbReference>
<keyword evidence="7" id="KW-0132">Cell division</keyword>
<comment type="subcellular location">
    <subcellularLocation>
        <location evidence="1 7">Cytoplasm</location>
    </subcellularLocation>
</comment>
<dbReference type="HAMAP" id="MF_00639">
    <property type="entry name" value="MurD"/>
    <property type="match status" value="1"/>
</dbReference>
<dbReference type="GO" id="GO:0009252">
    <property type="term" value="P:peptidoglycan biosynthetic process"/>
    <property type="evidence" value="ECO:0007669"/>
    <property type="project" value="UniProtKB-UniRule"/>
</dbReference>
<keyword evidence="7" id="KW-0573">Peptidoglycan synthesis</keyword>
<gene>
    <name evidence="7" type="primary">murD</name>
    <name evidence="9" type="ORF">A3A79_02635</name>
</gene>
<dbReference type="GO" id="GO:0008360">
    <property type="term" value="P:regulation of cell shape"/>
    <property type="evidence" value="ECO:0007669"/>
    <property type="project" value="UniProtKB-KW"/>
</dbReference>
<accession>A0A1F6AH44</accession>
<protein>
    <recommendedName>
        <fullName evidence="7">UDP-N-acetylmuramoylalanine--D-glutamate ligase</fullName>
        <ecNumber evidence="7">6.3.2.9</ecNumber>
    </recommendedName>
    <alternativeName>
        <fullName evidence="7">D-glutamic acid-adding enzyme</fullName>
    </alternativeName>
    <alternativeName>
        <fullName evidence="7">UDP-N-acetylmuramoyl-L-alanyl-D-glutamate synthetase</fullName>
    </alternativeName>
</protein>
<dbReference type="AlphaFoldDB" id="A0A1F6AH44"/>
<evidence type="ECO:0000259" key="8">
    <source>
        <dbReference type="Pfam" id="PF08245"/>
    </source>
</evidence>
<keyword evidence="6 7" id="KW-0067">ATP-binding</keyword>
<dbReference type="Proteomes" id="UP000178759">
    <property type="component" value="Unassembled WGS sequence"/>
</dbReference>
<dbReference type="Gene3D" id="3.40.50.720">
    <property type="entry name" value="NAD(P)-binding Rossmann-like Domain"/>
    <property type="match status" value="1"/>
</dbReference>
<comment type="caution">
    <text evidence="9">The sequence shown here is derived from an EMBL/GenBank/DDBJ whole genome shotgun (WGS) entry which is preliminary data.</text>
</comment>
<name>A0A1F6AH44_9BACT</name>
<dbReference type="InterPro" id="IPR013221">
    <property type="entry name" value="Mur_ligase_cen"/>
</dbReference>
<dbReference type="GO" id="GO:0005524">
    <property type="term" value="F:ATP binding"/>
    <property type="evidence" value="ECO:0007669"/>
    <property type="project" value="UniProtKB-UniRule"/>
</dbReference>
<proteinExistence type="inferred from homology"/>
<dbReference type="UniPathway" id="UPA00219"/>
<dbReference type="EC" id="6.3.2.9" evidence="7"/>
<keyword evidence="7" id="KW-0133">Cell shape</keyword>
<dbReference type="PANTHER" id="PTHR43692:SF1">
    <property type="entry name" value="UDP-N-ACETYLMURAMOYLALANINE--D-GLUTAMATE LIGASE"/>
    <property type="match status" value="1"/>
</dbReference>
<evidence type="ECO:0000256" key="4">
    <source>
        <dbReference type="ARBA" id="ARBA00022598"/>
    </source>
</evidence>
<dbReference type="PANTHER" id="PTHR43692">
    <property type="entry name" value="UDP-N-ACETYLMURAMOYLALANINE--D-GLUTAMATE LIGASE"/>
    <property type="match status" value="1"/>
</dbReference>
<dbReference type="Pfam" id="PF08245">
    <property type="entry name" value="Mur_ligase_M"/>
    <property type="match status" value="1"/>
</dbReference>
<dbReference type="GO" id="GO:0005737">
    <property type="term" value="C:cytoplasm"/>
    <property type="evidence" value="ECO:0007669"/>
    <property type="project" value="UniProtKB-SubCell"/>
</dbReference>
<dbReference type="Gene3D" id="3.90.190.20">
    <property type="entry name" value="Mur ligase, C-terminal domain"/>
    <property type="match status" value="1"/>
</dbReference>
<evidence type="ECO:0000256" key="7">
    <source>
        <dbReference type="HAMAP-Rule" id="MF_00639"/>
    </source>
</evidence>
<evidence type="ECO:0000313" key="9">
    <source>
        <dbReference type="EMBL" id="OGG24069.1"/>
    </source>
</evidence>
<dbReference type="GO" id="GO:0051301">
    <property type="term" value="P:cell division"/>
    <property type="evidence" value="ECO:0007669"/>
    <property type="project" value="UniProtKB-KW"/>
</dbReference>
<dbReference type="STRING" id="1798392.A3A79_02635"/>
<comment type="similarity">
    <text evidence="7">Belongs to the MurCDEF family.</text>
</comment>
<dbReference type="NCBIfam" id="TIGR01087">
    <property type="entry name" value="murD"/>
    <property type="match status" value="1"/>
</dbReference>